<accession>A0A161YM15</accession>
<reference evidence="1" key="2">
    <citation type="submission" date="2022-03" db="EMBL/GenBank/DDBJ databases">
        <title>Draft title - Genomic analysis of global carrot germplasm unveils the trajectory of domestication and the origin of high carotenoid orange carrot.</title>
        <authorList>
            <person name="Iorizzo M."/>
            <person name="Ellison S."/>
            <person name="Senalik D."/>
            <person name="Macko-Podgorni A."/>
            <person name="Grzebelus D."/>
            <person name="Bostan H."/>
            <person name="Rolling W."/>
            <person name="Curaba J."/>
            <person name="Simon P."/>
        </authorList>
    </citation>
    <scope>NUCLEOTIDE SEQUENCE</scope>
    <source>
        <tissue evidence="1">Leaf</tissue>
    </source>
</reference>
<dbReference type="Proteomes" id="UP000077755">
    <property type="component" value="Chromosome 5"/>
</dbReference>
<name>A0A161YM15_DAUCS</name>
<keyword evidence="2" id="KW-1185">Reference proteome</keyword>
<organism evidence="1 2">
    <name type="scientific">Daucus carota subsp. sativus</name>
    <name type="common">Carrot</name>
    <dbReference type="NCBI Taxonomy" id="79200"/>
    <lineage>
        <taxon>Eukaryota</taxon>
        <taxon>Viridiplantae</taxon>
        <taxon>Streptophyta</taxon>
        <taxon>Embryophyta</taxon>
        <taxon>Tracheophyta</taxon>
        <taxon>Spermatophyta</taxon>
        <taxon>Magnoliopsida</taxon>
        <taxon>eudicotyledons</taxon>
        <taxon>Gunneridae</taxon>
        <taxon>Pentapetalae</taxon>
        <taxon>asterids</taxon>
        <taxon>campanulids</taxon>
        <taxon>Apiales</taxon>
        <taxon>Apiaceae</taxon>
        <taxon>Apioideae</taxon>
        <taxon>Scandiceae</taxon>
        <taxon>Daucinae</taxon>
        <taxon>Daucus</taxon>
        <taxon>Daucus sect. Daucus</taxon>
    </lineage>
</organism>
<evidence type="ECO:0000313" key="1">
    <source>
        <dbReference type="EMBL" id="WOH01147.1"/>
    </source>
</evidence>
<reference evidence="1" key="1">
    <citation type="journal article" date="2016" name="Nat. Genet.">
        <title>A high-quality carrot genome assembly provides new insights into carotenoid accumulation and asterid genome evolution.</title>
        <authorList>
            <person name="Iorizzo M."/>
            <person name="Ellison S."/>
            <person name="Senalik D."/>
            <person name="Zeng P."/>
            <person name="Satapoomin P."/>
            <person name="Huang J."/>
            <person name="Bowman M."/>
            <person name="Iovene M."/>
            <person name="Sanseverino W."/>
            <person name="Cavagnaro P."/>
            <person name="Yildiz M."/>
            <person name="Macko-Podgorni A."/>
            <person name="Moranska E."/>
            <person name="Grzebelus E."/>
            <person name="Grzebelus D."/>
            <person name="Ashrafi H."/>
            <person name="Zheng Z."/>
            <person name="Cheng S."/>
            <person name="Spooner D."/>
            <person name="Van Deynze A."/>
            <person name="Simon P."/>
        </authorList>
    </citation>
    <scope>NUCLEOTIDE SEQUENCE</scope>
    <source>
        <tissue evidence="1">Leaf</tissue>
    </source>
</reference>
<protein>
    <submittedName>
        <fullName evidence="1">Uncharacterized protein</fullName>
    </submittedName>
</protein>
<evidence type="ECO:0000313" key="2">
    <source>
        <dbReference type="Proteomes" id="UP000077755"/>
    </source>
</evidence>
<sequence length="130" mass="14906">MPHSRIVHKTNVTATRATAAEQLDSGNIPPRSKRKPCFDAEDLVLIVVVKRCGEGTFKYFVPFWFVLIYNHFSVHFFQIELSALLMLCIKFKDLSCIMQLWPYKATIKRCKFSVCSLLISVLTPEACFLS</sequence>
<dbReference type="Gramene" id="KZM94679">
    <property type="protein sequence ID" value="KZM94679"/>
    <property type="gene ID" value="DCAR_017921"/>
</dbReference>
<gene>
    <name evidence="1" type="ORF">DCAR_0520528</name>
</gene>
<dbReference type="AlphaFoldDB" id="A0A161YM15"/>
<dbReference type="EMBL" id="CP093347">
    <property type="protein sequence ID" value="WOH01147.1"/>
    <property type="molecule type" value="Genomic_DNA"/>
</dbReference>
<proteinExistence type="predicted"/>